<reference evidence="7" key="1">
    <citation type="journal article" date="2019" name="Int. J. Syst. Evol. Microbiol.">
        <title>The Global Catalogue of Microorganisms (GCM) 10K type strain sequencing project: providing services to taxonomists for standard genome sequencing and annotation.</title>
        <authorList>
            <consortium name="The Broad Institute Genomics Platform"/>
            <consortium name="The Broad Institute Genome Sequencing Center for Infectious Disease"/>
            <person name="Wu L."/>
            <person name="Ma J."/>
        </authorList>
    </citation>
    <scope>NUCLEOTIDE SEQUENCE [LARGE SCALE GENOMIC DNA]</scope>
    <source>
        <strain evidence="7">CGMCC 1.19029</strain>
    </source>
</reference>
<keyword evidence="7" id="KW-1185">Reference proteome</keyword>
<organism evidence="6 7">
    <name type="scientific">Castellaniella hirudinis</name>
    <dbReference type="NCBI Taxonomy" id="1144617"/>
    <lineage>
        <taxon>Bacteria</taxon>
        <taxon>Pseudomonadati</taxon>
        <taxon>Pseudomonadota</taxon>
        <taxon>Betaproteobacteria</taxon>
        <taxon>Burkholderiales</taxon>
        <taxon>Alcaligenaceae</taxon>
        <taxon>Castellaniella</taxon>
    </lineage>
</organism>
<keyword evidence="2" id="KW-1003">Cell membrane</keyword>
<protein>
    <submittedName>
        <fullName evidence="6">2-aminoethylphosphonate ABC transporter ATP-binding protein</fullName>
    </submittedName>
</protein>
<evidence type="ECO:0000259" key="5">
    <source>
        <dbReference type="PROSITE" id="PS50893"/>
    </source>
</evidence>
<accession>A0ABV8RY56</accession>
<name>A0ABV8RY56_9BURK</name>
<dbReference type="InterPro" id="IPR027417">
    <property type="entry name" value="P-loop_NTPase"/>
</dbReference>
<dbReference type="Proteomes" id="UP001595756">
    <property type="component" value="Unassembled WGS sequence"/>
</dbReference>
<dbReference type="PANTHER" id="PTHR42781:SF4">
    <property type="entry name" value="SPERMIDINE_PUTRESCINE IMPORT ATP-BINDING PROTEIN POTA"/>
    <property type="match status" value="1"/>
</dbReference>
<dbReference type="PROSITE" id="PS00211">
    <property type="entry name" value="ABC_TRANSPORTER_1"/>
    <property type="match status" value="1"/>
</dbReference>
<dbReference type="PROSITE" id="PS50893">
    <property type="entry name" value="ABC_TRANSPORTER_2"/>
    <property type="match status" value="1"/>
</dbReference>
<dbReference type="SMART" id="SM00382">
    <property type="entry name" value="AAA"/>
    <property type="match status" value="1"/>
</dbReference>
<dbReference type="InterPro" id="IPR017666">
    <property type="entry name" value="AminoethylPonate_ABC_PhnT2"/>
</dbReference>
<dbReference type="InterPro" id="IPR050093">
    <property type="entry name" value="ABC_SmlMolc_Importer"/>
</dbReference>
<dbReference type="NCBIfam" id="TIGR03265">
    <property type="entry name" value="PhnT2"/>
    <property type="match status" value="1"/>
</dbReference>
<dbReference type="Pfam" id="PF00005">
    <property type="entry name" value="ABC_tran"/>
    <property type="match status" value="1"/>
</dbReference>
<keyword evidence="1" id="KW-0813">Transport</keyword>
<dbReference type="InterPro" id="IPR017871">
    <property type="entry name" value="ABC_transporter-like_CS"/>
</dbReference>
<keyword evidence="3" id="KW-0547">Nucleotide-binding</keyword>
<feature type="domain" description="ABC transporter" evidence="5">
    <location>
        <begin position="14"/>
        <end position="241"/>
    </location>
</feature>
<dbReference type="Gene3D" id="2.40.50.100">
    <property type="match status" value="1"/>
</dbReference>
<dbReference type="InterPro" id="IPR008995">
    <property type="entry name" value="Mo/tungstate-bd_C_term_dom"/>
</dbReference>
<dbReference type="InterPro" id="IPR003439">
    <property type="entry name" value="ABC_transporter-like_ATP-bd"/>
</dbReference>
<evidence type="ECO:0000256" key="3">
    <source>
        <dbReference type="ARBA" id="ARBA00022741"/>
    </source>
</evidence>
<evidence type="ECO:0000313" key="7">
    <source>
        <dbReference type="Proteomes" id="UP001595756"/>
    </source>
</evidence>
<gene>
    <name evidence="6" type="ORF">ACFO0J_06570</name>
</gene>
<dbReference type="SUPFAM" id="SSF50331">
    <property type="entry name" value="MOP-like"/>
    <property type="match status" value="1"/>
</dbReference>
<dbReference type="RefSeq" id="WP_376812251.1">
    <property type="nucleotide sequence ID" value="NZ_JBHSDY010000003.1"/>
</dbReference>
<evidence type="ECO:0000256" key="1">
    <source>
        <dbReference type="ARBA" id="ARBA00022448"/>
    </source>
</evidence>
<proteinExistence type="predicted"/>
<keyword evidence="2" id="KW-0472">Membrane</keyword>
<dbReference type="SUPFAM" id="SSF52540">
    <property type="entry name" value="P-loop containing nucleoside triphosphate hydrolases"/>
    <property type="match status" value="1"/>
</dbReference>
<sequence>MGALCADASREPALAVVGLHKRYGEFTALSAVDLTVAPGEFVCLLGPSGCGKTTLLRLIAGLEAVSGGRILMRGRDVTRLPPMRRDYGIVFQSYALFPNLSVAENIAYGLSGRREHRARRVAELLALVGLDGAERKFPAQLSGGQQQRVALARALATNPGLLLLDEPLSALDARVREHLRREIKDLQARLGVTTVMVTHDQEEALAMADRVVVMSRGRVEQIGTPGEIYGQPRTAFVADFIGRANWFEATVRRHGEIAVDRVTLSVAQALPEPGSTGRVFLRPEDVRLHPVWLGGPNTALARPGKIEHLGGFCRVSLTVPLWGDLPLLADVSQDELARLRLVPGQLVPVTLPADRLRMFAAEAA</sequence>
<evidence type="ECO:0000313" key="6">
    <source>
        <dbReference type="EMBL" id="MFC4297700.1"/>
    </source>
</evidence>
<evidence type="ECO:0000256" key="2">
    <source>
        <dbReference type="ARBA" id="ARBA00022475"/>
    </source>
</evidence>
<dbReference type="PANTHER" id="PTHR42781">
    <property type="entry name" value="SPERMIDINE/PUTRESCINE IMPORT ATP-BINDING PROTEIN POTA"/>
    <property type="match status" value="1"/>
</dbReference>
<dbReference type="InterPro" id="IPR003593">
    <property type="entry name" value="AAA+_ATPase"/>
</dbReference>
<comment type="caution">
    <text evidence="6">The sequence shown here is derived from an EMBL/GenBank/DDBJ whole genome shotgun (WGS) entry which is preliminary data.</text>
</comment>
<dbReference type="Gene3D" id="3.40.50.300">
    <property type="entry name" value="P-loop containing nucleotide triphosphate hydrolases"/>
    <property type="match status" value="1"/>
</dbReference>
<evidence type="ECO:0000256" key="4">
    <source>
        <dbReference type="ARBA" id="ARBA00022840"/>
    </source>
</evidence>
<keyword evidence="4 6" id="KW-0067">ATP-binding</keyword>
<dbReference type="GO" id="GO:0005524">
    <property type="term" value="F:ATP binding"/>
    <property type="evidence" value="ECO:0007669"/>
    <property type="project" value="UniProtKB-KW"/>
</dbReference>
<dbReference type="EMBL" id="JBHSDY010000003">
    <property type="protein sequence ID" value="MFC4297700.1"/>
    <property type="molecule type" value="Genomic_DNA"/>
</dbReference>